<keyword evidence="5 8" id="KW-0812">Transmembrane</keyword>
<evidence type="ECO:0000256" key="2">
    <source>
        <dbReference type="ARBA" id="ARBA00008744"/>
    </source>
</evidence>
<keyword evidence="3" id="KW-0328">Glycosyltransferase</keyword>
<comment type="similarity">
    <text evidence="2">Belongs to the dpy-19 family.</text>
</comment>
<protein>
    <submittedName>
        <fullName evidence="9">Uncharacterized protein</fullName>
    </submittedName>
</protein>
<dbReference type="GO" id="GO:0016757">
    <property type="term" value="F:glycosyltransferase activity"/>
    <property type="evidence" value="ECO:0007669"/>
    <property type="project" value="UniProtKB-KW"/>
</dbReference>
<reference evidence="9" key="2">
    <citation type="submission" date="2025-09" db="UniProtKB">
        <authorList>
            <consortium name="Ensembl"/>
        </authorList>
    </citation>
    <scope>IDENTIFICATION</scope>
</reference>
<evidence type="ECO:0000313" key="10">
    <source>
        <dbReference type="Proteomes" id="UP000028761"/>
    </source>
</evidence>
<dbReference type="KEGG" id="panu:116272942"/>
<evidence type="ECO:0000313" key="9">
    <source>
        <dbReference type="Ensembl" id="ENSPANP00000052457.1"/>
    </source>
</evidence>
<dbReference type="Pfam" id="PF10034">
    <property type="entry name" value="Dpy19"/>
    <property type="match status" value="1"/>
</dbReference>
<dbReference type="GO" id="GO:0016020">
    <property type="term" value="C:membrane"/>
    <property type="evidence" value="ECO:0007669"/>
    <property type="project" value="UniProtKB-SubCell"/>
</dbReference>
<proteinExistence type="inferred from homology"/>
<sequence length="52" mass="6010">MYVVGYIKPSKFQKIIYVNMISVILSFILMFGNLMCLSSYYSSSLLMTWVSV</sequence>
<dbReference type="AlphaFoldDB" id="A0A8I5NS17"/>
<name>A0A8I5NS17_PAPAN</name>
<evidence type="ECO:0000256" key="7">
    <source>
        <dbReference type="ARBA" id="ARBA00023136"/>
    </source>
</evidence>
<dbReference type="GeneTree" id="ENSGT00940000174248"/>
<evidence type="ECO:0000256" key="4">
    <source>
        <dbReference type="ARBA" id="ARBA00022679"/>
    </source>
</evidence>
<evidence type="ECO:0000256" key="6">
    <source>
        <dbReference type="ARBA" id="ARBA00022989"/>
    </source>
</evidence>
<dbReference type="Proteomes" id="UP000028761">
    <property type="component" value="Unplaced"/>
</dbReference>
<organism evidence="9 10">
    <name type="scientific">Papio anubis</name>
    <name type="common">Olive baboon</name>
    <dbReference type="NCBI Taxonomy" id="9555"/>
    <lineage>
        <taxon>Eukaryota</taxon>
        <taxon>Metazoa</taxon>
        <taxon>Chordata</taxon>
        <taxon>Craniata</taxon>
        <taxon>Vertebrata</taxon>
        <taxon>Euteleostomi</taxon>
        <taxon>Mammalia</taxon>
        <taxon>Eutheria</taxon>
        <taxon>Euarchontoglires</taxon>
        <taxon>Primates</taxon>
        <taxon>Haplorrhini</taxon>
        <taxon>Catarrhini</taxon>
        <taxon>Cercopithecidae</taxon>
        <taxon>Cercopithecinae</taxon>
        <taxon>Papio</taxon>
    </lineage>
</organism>
<dbReference type="GeneID" id="116272942"/>
<reference evidence="9" key="1">
    <citation type="submission" date="2025-08" db="UniProtKB">
        <authorList>
            <consortium name="Ensembl"/>
        </authorList>
    </citation>
    <scope>IDENTIFICATION</scope>
</reference>
<dbReference type="InterPro" id="IPR018732">
    <property type="entry name" value="Dpy-19/Dpy-19-like"/>
</dbReference>
<dbReference type="RefSeq" id="XP_031517727.1">
    <property type="nucleotide sequence ID" value="XM_031661867.1"/>
</dbReference>
<evidence type="ECO:0000256" key="8">
    <source>
        <dbReference type="SAM" id="Phobius"/>
    </source>
</evidence>
<dbReference type="OMA" id="LMTWVFP"/>
<comment type="subcellular location">
    <subcellularLocation>
        <location evidence="1">Membrane</location>
        <topology evidence="1">Multi-pass membrane protein</topology>
    </subcellularLocation>
</comment>
<keyword evidence="7 8" id="KW-0472">Membrane</keyword>
<keyword evidence="4" id="KW-0808">Transferase</keyword>
<evidence type="ECO:0000256" key="5">
    <source>
        <dbReference type="ARBA" id="ARBA00022692"/>
    </source>
</evidence>
<keyword evidence="6 8" id="KW-1133">Transmembrane helix</keyword>
<evidence type="ECO:0000256" key="3">
    <source>
        <dbReference type="ARBA" id="ARBA00022676"/>
    </source>
</evidence>
<feature type="transmembrane region" description="Helical" evidence="8">
    <location>
        <begin position="16"/>
        <end position="41"/>
    </location>
</feature>
<evidence type="ECO:0000256" key="1">
    <source>
        <dbReference type="ARBA" id="ARBA00004141"/>
    </source>
</evidence>
<keyword evidence="10" id="KW-1185">Reference proteome</keyword>
<dbReference type="Ensembl" id="ENSPANT00000080403.1">
    <property type="protein sequence ID" value="ENSPANP00000052457.1"/>
    <property type="gene ID" value="ENSPANG00000038165.1"/>
</dbReference>
<accession>A0A8I5NS17</accession>